<name>A0ACC2P6U8_9HYME</name>
<dbReference type="EMBL" id="CM056742">
    <property type="protein sequence ID" value="KAJ8679004.1"/>
    <property type="molecule type" value="Genomic_DNA"/>
</dbReference>
<accession>A0ACC2P6U8</accession>
<organism evidence="1 2">
    <name type="scientific">Eretmocerus hayati</name>
    <dbReference type="NCBI Taxonomy" id="131215"/>
    <lineage>
        <taxon>Eukaryota</taxon>
        <taxon>Metazoa</taxon>
        <taxon>Ecdysozoa</taxon>
        <taxon>Arthropoda</taxon>
        <taxon>Hexapoda</taxon>
        <taxon>Insecta</taxon>
        <taxon>Pterygota</taxon>
        <taxon>Neoptera</taxon>
        <taxon>Endopterygota</taxon>
        <taxon>Hymenoptera</taxon>
        <taxon>Apocrita</taxon>
        <taxon>Proctotrupomorpha</taxon>
        <taxon>Chalcidoidea</taxon>
        <taxon>Aphelinidae</taxon>
        <taxon>Aphelininae</taxon>
        <taxon>Eretmocerus</taxon>
    </lineage>
</organism>
<sequence>MTCYNGESGGLFTEYVDTFLKIKQEASGWPAWCTNEDTKAKFLHEYERDEGIMLDREKIELNPGLRAVAKLCLCSLWGKFGQRSNLKQTNVVKTRDELLKLVTDPGKEIFDNLPVNDETLYVNWRFREENVVSARNTNVVIAAYTTAQARLVLYSYLEKLGNSIIYTDTDSTLFRHRKGQYQPTLGSLLGDMTDELVGYGEGSYIDTFISIAPKSYAYRGVTSEGNTFECCRVKGITLNYENSLKINFESIKELLESYFHDRNELKGTERTIDLNFRAIRRTPLHEVVTRDETKSCSVVLKKRWYVSEELSLPFGYHLTDYEKLIL</sequence>
<gene>
    <name evidence="1" type="ORF">QAD02_014791</name>
</gene>
<reference evidence="1" key="1">
    <citation type="submission" date="2023-04" db="EMBL/GenBank/DDBJ databases">
        <title>A chromosome-level genome assembly of the parasitoid wasp Eretmocerus hayati.</title>
        <authorList>
            <person name="Zhong Y."/>
            <person name="Liu S."/>
            <person name="Liu Y."/>
        </authorList>
    </citation>
    <scope>NUCLEOTIDE SEQUENCE</scope>
    <source>
        <strain evidence="1">ZJU_SS_LIU_2023</strain>
    </source>
</reference>
<evidence type="ECO:0000313" key="2">
    <source>
        <dbReference type="Proteomes" id="UP001239111"/>
    </source>
</evidence>
<comment type="caution">
    <text evidence="1">The sequence shown here is derived from an EMBL/GenBank/DDBJ whole genome shotgun (WGS) entry which is preliminary data.</text>
</comment>
<dbReference type="Proteomes" id="UP001239111">
    <property type="component" value="Chromosome 2"/>
</dbReference>
<evidence type="ECO:0000313" key="1">
    <source>
        <dbReference type="EMBL" id="KAJ8679004.1"/>
    </source>
</evidence>
<proteinExistence type="predicted"/>
<keyword evidence="2" id="KW-1185">Reference proteome</keyword>
<protein>
    <submittedName>
        <fullName evidence="1">Uncharacterized protein</fullName>
    </submittedName>
</protein>